<dbReference type="AlphaFoldDB" id="A0A1G2V405"/>
<organism evidence="1 2">
    <name type="scientific">Candidatus Zambryskibacteria bacterium RIFOXYC1_FULL_39_10</name>
    <dbReference type="NCBI Taxonomy" id="1802779"/>
    <lineage>
        <taxon>Bacteria</taxon>
        <taxon>Candidatus Zambryskiibacteriota</taxon>
    </lineage>
</organism>
<evidence type="ECO:0000313" key="1">
    <source>
        <dbReference type="EMBL" id="OHB16345.1"/>
    </source>
</evidence>
<proteinExistence type="predicted"/>
<comment type="caution">
    <text evidence="1">The sequence shown here is derived from an EMBL/GenBank/DDBJ whole genome shotgun (WGS) entry which is preliminary data.</text>
</comment>
<sequence>MKVMFAVDIFVTAPSGGITNRLGGVFTKEVEMTFCPSAGTIIDLDGLPFGFVVSHARWSEGKSYTVVHLESPGERNGRKFLEEIDKLRKLGWK</sequence>
<dbReference type="EMBL" id="MHWW01000002">
    <property type="protein sequence ID" value="OHB16345.1"/>
    <property type="molecule type" value="Genomic_DNA"/>
</dbReference>
<protein>
    <submittedName>
        <fullName evidence="1">Uncharacterized protein</fullName>
    </submittedName>
</protein>
<dbReference type="Proteomes" id="UP000177697">
    <property type="component" value="Unassembled WGS sequence"/>
</dbReference>
<accession>A0A1G2V405</accession>
<gene>
    <name evidence="1" type="ORF">A2431_01455</name>
</gene>
<reference evidence="1 2" key="1">
    <citation type="journal article" date="2016" name="Nat. Commun.">
        <title>Thousands of microbial genomes shed light on interconnected biogeochemical processes in an aquifer system.</title>
        <authorList>
            <person name="Anantharaman K."/>
            <person name="Brown C.T."/>
            <person name="Hug L.A."/>
            <person name="Sharon I."/>
            <person name="Castelle C.J."/>
            <person name="Probst A.J."/>
            <person name="Thomas B.C."/>
            <person name="Singh A."/>
            <person name="Wilkins M.J."/>
            <person name="Karaoz U."/>
            <person name="Brodie E.L."/>
            <person name="Williams K.H."/>
            <person name="Hubbard S.S."/>
            <person name="Banfield J.F."/>
        </authorList>
    </citation>
    <scope>NUCLEOTIDE SEQUENCE [LARGE SCALE GENOMIC DNA]</scope>
</reference>
<name>A0A1G2V405_9BACT</name>
<evidence type="ECO:0000313" key="2">
    <source>
        <dbReference type="Proteomes" id="UP000177697"/>
    </source>
</evidence>